<dbReference type="PANTHER" id="PTHR21467:SF0">
    <property type="entry name" value="SERINE_THREONINE-PROTEIN PHOSPHATASE 4 REGULATORY SUBUNIT 4"/>
    <property type="match status" value="1"/>
</dbReference>
<dbReference type="InterPro" id="IPR011989">
    <property type="entry name" value="ARM-like"/>
</dbReference>
<feature type="compositionally biased region" description="Polar residues" evidence="2">
    <location>
        <begin position="843"/>
        <end position="857"/>
    </location>
</feature>
<dbReference type="InterPro" id="IPR021133">
    <property type="entry name" value="HEAT_type_2"/>
</dbReference>
<sequence length="959" mass="108138">MFCVINYFSQRFDLIKIRLLTIYFNKFCEMENKPEAGQPSGGIDIATFNLDTPPSSLKSDEQIKRHSIDICLETKPVERALHIFTVGEEVQKLSVISSIPDLFREDPTGCLQKLFPKMQQSLPNASTEFHVATSQTVKTIIEKKIIPTDMFVQTFLHTILLGLEHRDAMVADAWLNCLLEVIPFLPYSILSKEIQPVAVQRAAIQKSVAIRISACKIIGALSKKYSGSELKRELLPIILSLCQDVNADVRATICPQLSLAILPIGTEAARTMLLPVIVDLASDESPKVKEIAYTTIVDAVPYFSIETIKNVILPLLKQLCNYAFKFDENVLVAVAASYGKMVVGLERVIVQSDKESYVKSYISLAEKGILPGRKGAQTKSPVKCDYQTNSTFSNEKLVACRQHCAYNYPALAKFVYSDNNRYLLDMLHRVFTNFIVDPYYLVRRTVACAFHEIIKIYAKYGVLMKPEIITLLKDEVEEVIDGIVPHLGQSLVALVRVGAFEAEQQDTSVSEIVRSLLKCEAQLSGSHNWRLYCTFIQQLEVLWYLFPSEVVFNNFVSLLFRRINSCRILPVRLACMQTILVNLRFIQKPMHRNEIRNRIVNDIANSNNFYDRMLYLQACDIILLYFSSAYFKEHFFIKTLQMATDPVPNIRWAVARLLPKLHATVKLPGEKKLLAMIDTVLQQLSNEKDQETSFMLNKSKSQIQNITPMDNTADVSKYEEEKKLANLNLKTAQTFPASIVKIFVPSVNGISLDEAGIGLQGSISPRRSLQKISRTKTSNTLNTANPDQVTFTDEDFLVDTGIKMSLSHMGKHDHQKENLHNGTSVVDTMEPCIIDETTKENSDNLNSNVTSEQNNGKDSVKKKLGFRHNIPVRKKVVSATEDSLNRKSSGTIEKRHSLEVMDANKNINLCQVNEEGATSSTVQRRKRSQLPRPLSCVVLPVRNGSVEKVNPPSRLPVMR</sequence>
<dbReference type="GO" id="GO:0008287">
    <property type="term" value="C:protein serine/threonine phosphatase complex"/>
    <property type="evidence" value="ECO:0007669"/>
    <property type="project" value="TreeGrafter"/>
</dbReference>
<dbReference type="SUPFAM" id="SSF48371">
    <property type="entry name" value="ARM repeat"/>
    <property type="match status" value="1"/>
</dbReference>
<keyword evidence="4" id="KW-1185">Reference proteome</keyword>
<evidence type="ECO:0008006" key="5">
    <source>
        <dbReference type="Google" id="ProtNLM"/>
    </source>
</evidence>
<reference evidence="3" key="1">
    <citation type="submission" date="2022-01" db="EMBL/GenBank/DDBJ databases">
        <authorList>
            <person name="King R."/>
        </authorList>
    </citation>
    <scope>NUCLEOTIDE SEQUENCE</scope>
</reference>
<dbReference type="Proteomes" id="UP001152798">
    <property type="component" value="Chromosome 3"/>
</dbReference>
<evidence type="ECO:0000313" key="3">
    <source>
        <dbReference type="EMBL" id="CAH1396742.1"/>
    </source>
</evidence>
<dbReference type="InterPro" id="IPR039918">
    <property type="entry name" value="PPP4R4"/>
</dbReference>
<dbReference type="PANTHER" id="PTHR21467">
    <property type="entry name" value="PROTEIN PHOSPHATASE 4 REGULATORY SUBUNIT 4 PPP4R4"/>
    <property type="match status" value="1"/>
</dbReference>
<evidence type="ECO:0000313" key="4">
    <source>
        <dbReference type="Proteomes" id="UP001152798"/>
    </source>
</evidence>
<dbReference type="GO" id="GO:0019888">
    <property type="term" value="F:protein phosphatase regulator activity"/>
    <property type="evidence" value="ECO:0007669"/>
    <property type="project" value="TreeGrafter"/>
</dbReference>
<dbReference type="PROSITE" id="PS50077">
    <property type="entry name" value="HEAT_REPEAT"/>
    <property type="match status" value="2"/>
</dbReference>
<protein>
    <recommendedName>
        <fullName evidence="5">Serine/threonine-protein phosphatase 4 regulatory subunit 4</fullName>
    </recommendedName>
</protein>
<dbReference type="GO" id="GO:0005829">
    <property type="term" value="C:cytosol"/>
    <property type="evidence" value="ECO:0007669"/>
    <property type="project" value="TreeGrafter"/>
</dbReference>
<feature type="repeat" description="HEAT" evidence="1">
    <location>
        <begin position="273"/>
        <end position="310"/>
    </location>
</feature>
<organism evidence="3 4">
    <name type="scientific">Nezara viridula</name>
    <name type="common">Southern green stink bug</name>
    <name type="synonym">Cimex viridulus</name>
    <dbReference type="NCBI Taxonomy" id="85310"/>
    <lineage>
        <taxon>Eukaryota</taxon>
        <taxon>Metazoa</taxon>
        <taxon>Ecdysozoa</taxon>
        <taxon>Arthropoda</taxon>
        <taxon>Hexapoda</taxon>
        <taxon>Insecta</taxon>
        <taxon>Pterygota</taxon>
        <taxon>Neoptera</taxon>
        <taxon>Paraneoptera</taxon>
        <taxon>Hemiptera</taxon>
        <taxon>Heteroptera</taxon>
        <taxon>Panheteroptera</taxon>
        <taxon>Pentatomomorpha</taxon>
        <taxon>Pentatomoidea</taxon>
        <taxon>Pentatomidae</taxon>
        <taxon>Pentatominae</taxon>
        <taxon>Nezara</taxon>
    </lineage>
</organism>
<dbReference type="OrthoDB" id="340346at2759"/>
<proteinExistence type="predicted"/>
<evidence type="ECO:0000256" key="1">
    <source>
        <dbReference type="PROSITE-ProRule" id="PRU00103"/>
    </source>
</evidence>
<dbReference type="EMBL" id="OV725079">
    <property type="protein sequence ID" value="CAH1396742.1"/>
    <property type="molecule type" value="Genomic_DNA"/>
</dbReference>
<dbReference type="AlphaFoldDB" id="A0A9P0H7A5"/>
<dbReference type="InterPro" id="IPR016024">
    <property type="entry name" value="ARM-type_fold"/>
</dbReference>
<accession>A0A9P0H7A5</accession>
<feature type="region of interest" description="Disordered" evidence="2">
    <location>
        <begin position="837"/>
        <end position="859"/>
    </location>
</feature>
<evidence type="ECO:0000256" key="2">
    <source>
        <dbReference type="SAM" id="MobiDB-lite"/>
    </source>
</evidence>
<feature type="repeat" description="HEAT" evidence="1">
    <location>
        <begin position="234"/>
        <end position="272"/>
    </location>
</feature>
<gene>
    <name evidence="3" type="ORF">NEZAVI_LOCUS6752</name>
</gene>
<name>A0A9P0H7A5_NEZVI</name>
<dbReference type="Gene3D" id="1.25.10.10">
    <property type="entry name" value="Leucine-rich Repeat Variant"/>
    <property type="match status" value="1"/>
</dbReference>